<dbReference type="InterPro" id="IPR018497">
    <property type="entry name" value="Peptidase_M13_C"/>
</dbReference>
<feature type="domain" description="Peptidase M13 C-terminal" evidence="1">
    <location>
        <begin position="4"/>
        <end position="93"/>
    </location>
</feature>
<dbReference type="InterPro" id="IPR000718">
    <property type="entry name" value="Peptidase_M13"/>
</dbReference>
<protein>
    <submittedName>
        <fullName evidence="2">Neprilysin isoform x1</fullName>
    </submittedName>
</protein>
<dbReference type="SUPFAM" id="SSF55486">
    <property type="entry name" value="Metalloproteases ('zincins'), catalytic domain"/>
    <property type="match status" value="1"/>
</dbReference>
<dbReference type="PROSITE" id="PS51885">
    <property type="entry name" value="NEPRILYSIN"/>
    <property type="match status" value="1"/>
</dbReference>
<dbReference type="GO" id="GO:0004222">
    <property type="term" value="F:metalloendopeptidase activity"/>
    <property type="evidence" value="ECO:0007669"/>
    <property type="project" value="InterPro"/>
</dbReference>
<evidence type="ECO:0000313" key="2">
    <source>
        <dbReference type="EMBL" id="JAR97111.1"/>
    </source>
</evidence>
<dbReference type="GO" id="GO:0016485">
    <property type="term" value="P:protein processing"/>
    <property type="evidence" value="ECO:0007669"/>
    <property type="project" value="TreeGrafter"/>
</dbReference>
<sequence>DSLAAYRSYVKKHGREAKLPGLLNYTHDQLFFLSFANMWCSEYSNDALVRTLEDDEHSPNFVRVLVVLQNFHDFSESWNCPKGSYMNPEQKCKTLGIIICTYSSAYKKLMAFFF</sequence>
<reference evidence="2" key="2">
    <citation type="journal article" date="2017" name="J. Med. Entomol.">
        <title>Transcriptome Analysis of the Triatoma infestans (Hemiptera: Reduviidae) Integument.</title>
        <authorList>
            <person name="Calderon-Fernandez G.M."/>
            <person name="Moriconi D.E."/>
            <person name="Dulbecco A.B."/>
            <person name="Juarez M.P."/>
        </authorList>
    </citation>
    <scope>NUCLEOTIDE SEQUENCE</scope>
    <source>
        <strain evidence="2">Int1</strain>
        <tissue evidence="2">Integument</tissue>
    </source>
</reference>
<feature type="non-terminal residue" evidence="2">
    <location>
        <position position="1"/>
    </location>
</feature>
<dbReference type="PANTHER" id="PTHR11733:SF240">
    <property type="entry name" value="GH14155P-RELATED"/>
    <property type="match status" value="1"/>
</dbReference>
<proteinExistence type="predicted"/>
<dbReference type="Pfam" id="PF01431">
    <property type="entry name" value="Peptidase_M13"/>
    <property type="match status" value="1"/>
</dbReference>
<accession>A0A170W108</accession>
<dbReference type="PANTHER" id="PTHR11733">
    <property type="entry name" value="ZINC METALLOPROTEASE FAMILY M13 NEPRILYSIN-RELATED"/>
    <property type="match status" value="1"/>
</dbReference>
<dbReference type="InterPro" id="IPR024079">
    <property type="entry name" value="MetalloPept_cat_dom_sf"/>
</dbReference>
<name>A0A170W108_TRIIF</name>
<organism evidence="2">
    <name type="scientific">Triatoma infestans</name>
    <name type="common">Assassin bug</name>
    <dbReference type="NCBI Taxonomy" id="30076"/>
    <lineage>
        <taxon>Eukaryota</taxon>
        <taxon>Metazoa</taxon>
        <taxon>Ecdysozoa</taxon>
        <taxon>Arthropoda</taxon>
        <taxon>Hexapoda</taxon>
        <taxon>Insecta</taxon>
        <taxon>Pterygota</taxon>
        <taxon>Neoptera</taxon>
        <taxon>Paraneoptera</taxon>
        <taxon>Hemiptera</taxon>
        <taxon>Heteroptera</taxon>
        <taxon>Panheteroptera</taxon>
        <taxon>Cimicomorpha</taxon>
        <taxon>Reduviidae</taxon>
        <taxon>Triatominae</taxon>
        <taxon>Triatoma</taxon>
    </lineage>
</organism>
<dbReference type="GO" id="GO:0005886">
    <property type="term" value="C:plasma membrane"/>
    <property type="evidence" value="ECO:0007669"/>
    <property type="project" value="TreeGrafter"/>
</dbReference>
<evidence type="ECO:0000259" key="1">
    <source>
        <dbReference type="Pfam" id="PF01431"/>
    </source>
</evidence>
<dbReference type="EMBL" id="GEMB01006221">
    <property type="protein sequence ID" value="JAR97111.1"/>
    <property type="molecule type" value="Transcribed_RNA"/>
</dbReference>
<dbReference type="AlphaFoldDB" id="A0A170W108"/>
<dbReference type="Gene3D" id="3.40.390.10">
    <property type="entry name" value="Collagenase (Catalytic Domain)"/>
    <property type="match status" value="1"/>
</dbReference>
<reference evidence="2" key="1">
    <citation type="submission" date="2016-04" db="EMBL/GenBank/DDBJ databases">
        <authorList>
            <person name="Calderon-Fernandez G.M.Sr."/>
        </authorList>
    </citation>
    <scope>NUCLEOTIDE SEQUENCE</scope>
    <source>
        <strain evidence="2">Int1</strain>
        <tissue evidence="2">Integument</tissue>
    </source>
</reference>